<evidence type="ECO:0008006" key="2">
    <source>
        <dbReference type="Google" id="ProtNLM"/>
    </source>
</evidence>
<proteinExistence type="predicted"/>
<accession>A0A0F9MQL4</accession>
<dbReference type="AlphaFoldDB" id="A0A0F9MQL4"/>
<protein>
    <recommendedName>
        <fullName evidence="2">HTH cro/C1-type domain-containing protein</fullName>
    </recommendedName>
</protein>
<reference evidence="1" key="1">
    <citation type="journal article" date="2015" name="Nature">
        <title>Complex archaea that bridge the gap between prokaryotes and eukaryotes.</title>
        <authorList>
            <person name="Spang A."/>
            <person name="Saw J.H."/>
            <person name="Jorgensen S.L."/>
            <person name="Zaremba-Niedzwiedzka K."/>
            <person name="Martijn J."/>
            <person name="Lind A.E."/>
            <person name="van Eijk R."/>
            <person name="Schleper C."/>
            <person name="Guy L."/>
            <person name="Ettema T.J."/>
        </authorList>
    </citation>
    <scope>NUCLEOTIDE SEQUENCE</scope>
</reference>
<gene>
    <name evidence="1" type="ORF">LCGC14_1125550</name>
</gene>
<name>A0A0F9MQL4_9ZZZZ</name>
<comment type="caution">
    <text evidence="1">The sequence shown here is derived from an EMBL/GenBank/DDBJ whole genome shotgun (WGS) entry which is preliminary data.</text>
</comment>
<evidence type="ECO:0000313" key="1">
    <source>
        <dbReference type="EMBL" id="KKN01652.1"/>
    </source>
</evidence>
<organism evidence="1">
    <name type="scientific">marine sediment metagenome</name>
    <dbReference type="NCBI Taxonomy" id="412755"/>
    <lineage>
        <taxon>unclassified sequences</taxon>
        <taxon>metagenomes</taxon>
        <taxon>ecological metagenomes</taxon>
    </lineage>
</organism>
<sequence>MYERLRTKVGEDIRSIMGEQEVTIEVLANRLKMSADRTRDWIWTRDLTLKELAKVLDALDSEFYPLIRSRMLRRDT</sequence>
<dbReference type="EMBL" id="LAZR01005238">
    <property type="protein sequence ID" value="KKN01652.1"/>
    <property type="molecule type" value="Genomic_DNA"/>
</dbReference>